<dbReference type="InterPro" id="IPR018970">
    <property type="entry name" value="Xul5P/Fru6P_PKetolase_N"/>
</dbReference>
<proteinExistence type="inferred from homology"/>
<feature type="domain" description="Xylulose 5-phosphate/Fructose 6-phosphate phosphoketolase N-terminal" evidence="7">
    <location>
        <begin position="192"/>
        <end position="560"/>
    </location>
</feature>
<dbReference type="InterPro" id="IPR018969">
    <property type="entry name" value="Xul5P/Fru6P_PKetolase_C"/>
</dbReference>
<dbReference type="Pfam" id="PF09363">
    <property type="entry name" value="XFP_C"/>
    <property type="match status" value="1"/>
</dbReference>
<dbReference type="InterPro" id="IPR005593">
    <property type="entry name" value="Xul5P/Fru6P_PKetolase"/>
</dbReference>
<evidence type="ECO:0000256" key="3">
    <source>
        <dbReference type="ARBA" id="ARBA00023052"/>
    </source>
</evidence>
<dbReference type="SUPFAM" id="SSF52922">
    <property type="entry name" value="TK C-terminal domain-like"/>
    <property type="match status" value="1"/>
</dbReference>
<dbReference type="STRING" id="796604.A0A2X0MAX0"/>
<feature type="domain" description="Xylulose 5-phosphate/Fructose 6-phosphate phosphoketolase N-terminal" evidence="7">
    <location>
        <begin position="43"/>
        <end position="90"/>
    </location>
</feature>
<comment type="similarity">
    <text evidence="2">Belongs to the XFP family.</text>
</comment>
<dbReference type="Gene3D" id="3.40.50.920">
    <property type="match status" value="1"/>
</dbReference>
<keyword evidence="3" id="KW-0786">Thiamine pyrophosphate</keyword>
<dbReference type="PROSITE" id="PS60003">
    <property type="entry name" value="PHOSPHOKETOLASE_2"/>
    <property type="match status" value="1"/>
</dbReference>
<feature type="region of interest" description="Disordered" evidence="5">
    <location>
        <begin position="134"/>
        <end position="178"/>
    </location>
</feature>
<dbReference type="GO" id="GO:0016832">
    <property type="term" value="F:aldehyde-lyase activity"/>
    <property type="evidence" value="ECO:0007669"/>
    <property type="project" value="InterPro"/>
</dbReference>
<dbReference type="PANTHER" id="PTHR31273">
    <property type="entry name" value="PHOSPHOKETOLASE-RELATED"/>
    <property type="match status" value="1"/>
</dbReference>
<dbReference type="Pfam" id="PF09364">
    <property type="entry name" value="XFP_N"/>
    <property type="match status" value="2"/>
</dbReference>
<comment type="cofactor">
    <cofactor evidence="1">
        <name>thiamine diphosphate</name>
        <dbReference type="ChEBI" id="CHEBI:58937"/>
    </cofactor>
</comment>
<feature type="region of interest" description="Disordered" evidence="5">
    <location>
        <begin position="1"/>
        <end position="23"/>
    </location>
</feature>
<organism evidence="8 9">
    <name type="scientific">Microbotryum silenes-dioicae</name>
    <dbReference type="NCBI Taxonomy" id="796604"/>
    <lineage>
        <taxon>Eukaryota</taxon>
        <taxon>Fungi</taxon>
        <taxon>Dikarya</taxon>
        <taxon>Basidiomycota</taxon>
        <taxon>Pucciniomycotina</taxon>
        <taxon>Microbotryomycetes</taxon>
        <taxon>Microbotryales</taxon>
        <taxon>Microbotryaceae</taxon>
        <taxon>Microbotryum</taxon>
    </lineage>
</organism>
<evidence type="ECO:0000259" key="7">
    <source>
        <dbReference type="Pfam" id="PF09364"/>
    </source>
</evidence>
<evidence type="ECO:0000256" key="5">
    <source>
        <dbReference type="SAM" id="MobiDB-lite"/>
    </source>
</evidence>
<dbReference type="GO" id="GO:0005975">
    <property type="term" value="P:carbohydrate metabolic process"/>
    <property type="evidence" value="ECO:0007669"/>
    <property type="project" value="InterPro"/>
</dbReference>
<dbReference type="AlphaFoldDB" id="A0A2X0MAX0"/>
<evidence type="ECO:0000256" key="4">
    <source>
        <dbReference type="ARBA" id="ARBA00023239"/>
    </source>
</evidence>
<protein>
    <submittedName>
        <fullName evidence="8">BQ5605_C010g05842 protein</fullName>
    </submittedName>
</protein>
<evidence type="ECO:0000256" key="1">
    <source>
        <dbReference type="ARBA" id="ARBA00001964"/>
    </source>
</evidence>
<dbReference type="InterPro" id="IPR009014">
    <property type="entry name" value="Transketo_C/PFOR_II"/>
</dbReference>
<dbReference type="PANTHER" id="PTHR31273:SF1">
    <property type="entry name" value="PHOSPHOKETOLASE-RELATED"/>
    <property type="match status" value="1"/>
</dbReference>
<name>A0A2X0MAX0_9BASI</name>
<feature type="domain" description="Xylulose 5-phosphate/Fructose 6-phosphate phosphoketolase C-terminal" evidence="6">
    <location>
        <begin position="767"/>
        <end position="988"/>
    </location>
</feature>
<sequence>MGKEEAPPPTIIPSELSASPDSPLSSLAVQLDVDELSKAYDASHLDRVHQSWRASCYLATAQIFLTGNATMEEKLTRKHIKPRLLGSLSTRRRLSHYREEVFGRVTLWWFHNLSTCESRVYCRGHDAIASSRTPRYRLRSQSRAQTECGDDASGPKVHMGPRMLNPTRRATTVPTLPVPESAVPTLSVTEQTHYGTTGGLAFAYSHTQALIRRRGEQEDGNEPSFLFITGPGHGAPAILSELYIEGAISKFYPEYAMDKQGLNKFVKSFSWPGGFPSHVNAETPGCIHEGGELGYALAVAYGSVFDMPDLISVVVVGDGESETGPTATAWHSHKWLNPATSGAVLPVLHVNGFKISERTLPGTMDATELALLYTGYGYQVRFVEYEPEGEPTMGGNDPADIKLNRNMAVSIDWAYSEIRRIQKAARSGQPLQKPRWPLLILRSPKGESGVCLKIHETRNKLTFGFFLLYLGWTGPLTDGKGKQLLNSFASHQVPLPAAGKDDEQLDHLERWLRSYEPEKIFQPEHKLSQGTSILNQNYDSVLPKQRERRLGFVPEAYQGYKVLDLGDWKTMTYEKGAEEISCMKAIGKFLADTIKRNPRKFRIFSPDELASNKLDGVFEVTSRAFQWDPETADKENAAVMEMLSEHTLQGWLQGYTLTGRSGVFPSYEAFLGIIATMMIQYAKFTKMALETPWRGPTASLTYIETSTWTRQEHNGYSHQQVGFISSVLSLPVHLARVYLPADANTSVSVISHCLKSKNYINLIIGTKAPSPVFLTPDQAEEHCIAGASVWKSYSTDEGVNPDVVLVGIGFELTAEVIAAAARLRKDFGDSLRVRVVNVVDLLVLASVGEHPHALSEAGFNSLFPPNTPVVINWHGHPAQIASLLFNRPHSVGRTRFHINGYIEQGSTTTPYLMLKVNKCDRYTVATNALDMVALNFSKYPNHFAQLEKHERVGRVVAQVQQKIAIYASKNQEFEKYAQETQQDHPEIGATATLAEG</sequence>
<evidence type="ECO:0000313" key="8">
    <source>
        <dbReference type="EMBL" id="SGY13351.1"/>
    </source>
</evidence>
<keyword evidence="4" id="KW-0456">Lyase</keyword>
<dbReference type="InterPro" id="IPR019790">
    <property type="entry name" value="Xul5P/Fru6P_PKetolase_CS"/>
</dbReference>
<keyword evidence="9" id="KW-1185">Reference proteome</keyword>
<evidence type="ECO:0000259" key="6">
    <source>
        <dbReference type="Pfam" id="PF09363"/>
    </source>
</evidence>
<gene>
    <name evidence="8" type="primary">BQ5605_C010g05842</name>
    <name evidence="8" type="ORF">BQ5605_C010G05842</name>
</gene>
<dbReference type="InterPro" id="IPR029061">
    <property type="entry name" value="THDP-binding"/>
</dbReference>
<dbReference type="PROSITE" id="PS60002">
    <property type="entry name" value="PHOSPHOKETOLASE_1"/>
    <property type="match status" value="1"/>
</dbReference>
<dbReference type="SUPFAM" id="SSF52518">
    <property type="entry name" value="Thiamin diphosphate-binding fold (THDP-binding)"/>
    <property type="match status" value="2"/>
</dbReference>
<dbReference type="Proteomes" id="UP000249464">
    <property type="component" value="Unassembled WGS sequence"/>
</dbReference>
<dbReference type="InterPro" id="IPR019789">
    <property type="entry name" value="Xul5P/Fru6P_PKetolase_ThDP_BS"/>
</dbReference>
<evidence type="ECO:0000313" key="9">
    <source>
        <dbReference type="Proteomes" id="UP000249464"/>
    </source>
</evidence>
<feature type="compositionally biased region" description="Low complexity" evidence="5">
    <location>
        <begin position="13"/>
        <end position="23"/>
    </location>
</feature>
<reference evidence="8 9" key="1">
    <citation type="submission" date="2016-11" db="EMBL/GenBank/DDBJ databases">
        <authorList>
            <person name="Jaros S."/>
            <person name="Januszkiewicz K."/>
            <person name="Wedrychowicz H."/>
        </authorList>
    </citation>
    <scope>NUCLEOTIDE SEQUENCE [LARGE SCALE GENOMIC DNA]</scope>
</reference>
<dbReference type="Gene3D" id="3.40.50.970">
    <property type="match status" value="3"/>
</dbReference>
<accession>A0A2X0MAX0</accession>
<evidence type="ECO:0000256" key="2">
    <source>
        <dbReference type="ARBA" id="ARBA00005623"/>
    </source>
</evidence>
<dbReference type="EMBL" id="FQNC01000012">
    <property type="protein sequence ID" value="SGY13351.1"/>
    <property type="molecule type" value="Genomic_DNA"/>
</dbReference>
<dbReference type="Pfam" id="PF03894">
    <property type="entry name" value="XFP"/>
    <property type="match status" value="1"/>
</dbReference>